<proteinExistence type="predicted"/>
<dbReference type="InterPro" id="IPR036051">
    <property type="entry name" value="KRAB_dom_sf"/>
</dbReference>
<dbReference type="SUPFAM" id="SSF109640">
    <property type="entry name" value="KRAB domain (Kruppel-associated box)"/>
    <property type="match status" value="1"/>
</dbReference>
<reference evidence="3" key="1">
    <citation type="submission" date="2025-08" db="UniProtKB">
        <authorList>
            <consortium name="RefSeq"/>
        </authorList>
    </citation>
    <scope>IDENTIFICATION</scope>
    <source>
        <tissue evidence="3">Spleen</tissue>
    </source>
</reference>
<sequence length="119" mass="14082">MAPVFLTAPGCKEVQKYSVTFKDVAVYFTQEEWGNLDPSQKELYRDVMLENYRNLVFLGWETRPGTKDTVQERFRKDGFHDSKLEEPWEYCARLQGLQHNNAEKYSRQLRPYSTVDSAY</sequence>
<dbReference type="Proteomes" id="UP000515140">
    <property type="component" value="Unplaced"/>
</dbReference>
<gene>
    <name evidence="3" type="primary">LOC110193198</name>
</gene>
<dbReference type="AlphaFoldDB" id="A0A6P5IES9"/>
<organism evidence="2 3">
    <name type="scientific">Phascolarctos cinereus</name>
    <name type="common">Koala</name>
    <dbReference type="NCBI Taxonomy" id="38626"/>
    <lineage>
        <taxon>Eukaryota</taxon>
        <taxon>Metazoa</taxon>
        <taxon>Chordata</taxon>
        <taxon>Craniata</taxon>
        <taxon>Vertebrata</taxon>
        <taxon>Euteleostomi</taxon>
        <taxon>Mammalia</taxon>
        <taxon>Metatheria</taxon>
        <taxon>Diprotodontia</taxon>
        <taxon>Phascolarctidae</taxon>
        <taxon>Phascolarctos</taxon>
    </lineage>
</organism>
<feature type="domain" description="KRAB" evidence="1">
    <location>
        <begin position="19"/>
        <end position="100"/>
    </location>
</feature>
<dbReference type="SMART" id="SM00349">
    <property type="entry name" value="KRAB"/>
    <property type="match status" value="1"/>
</dbReference>
<evidence type="ECO:0000313" key="3">
    <source>
        <dbReference type="RefSeq" id="XP_020820505.1"/>
    </source>
</evidence>
<protein>
    <submittedName>
        <fullName evidence="3">Zinc finger protein 561-like</fullName>
    </submittedName>
</protein>
<evidence type="ECO:0000259" key="1">
    <source>
        <dbReference type="PROSITE" id="PS50805"/>
    </source>
</evidence>
<accession>A0A6P5IES9</accession>
<dbReference type="KEGG" id="pcw:110193198"/>
<keyword evidence="2" id="KW-1185">Reference proteome</keyword>
<dbReference type="GeneID" id="110193198"/>
<dbReference type="InterPro" id="IPR050169">
    <property type="entry name" value="Krueppel_C2H2_ZnF"/>
</dbReference>
<dbReference type="RefSeq" id="XP_020820505.1">
    <property type="nucleotide sequence ID" value="XM_020964846.1"/>
</dbReference>
<dbReference type="InterPro" id="IPR001909">
    <property type="entry name" value="KRAB"/>
</dbReference>
<name>A0A6P5IES9_PHACI</name>
<dbReference type="PROSITE" id="PS50805">
    <property type="entry name" value="KRAB"/>
    <property type="match status" value="1"/>
</dbReference>
<dbReference type="CDD" id="cd07765">
    <property type="entry name" value="KRAB_A-box"/>
    <property type="match status" value="1"/>
</dbReference>
<dbReference type="Gene3D" id="6.10.140.140">
    <property type="match status" value="1"/>
</dbReference>
<dbReference type="Pfam" id="PF01352">
    <property type="entry name" value="KRAB"/>
    <property type="match status" value="1"/>
</dbReference>
<dbReference type="GO" id="GO:0006355">
    <property type="term" value="P:regulation of DNA-templated transcription"/>
    <property type="evidence" value="ECO:0007669"/>
    <property type="project" value="InterPro"/>
</dbReference>
<evidence type="ECO:0000313" key="2">
    <source>
        <dbReference type="Proteomes" id="UP000515140"/>
    </source>
</evidence>
<dbReference type="PANTHER" id="PTHR23232">
    <property type="entry name" value="KRAB DOMAIN C2H2 ZINC FINGER"/>
    <property type="match status" value="1"/>
</dbReference>
<dbReference type="InParanoid" id="A0A6P5IES9"/>
<dbReference type="PANTHER" id="PTHR23232:SF138">
    <property type="entry name" value="KRAB DOMAIN-CONTAINING PROTEIN"/>
    <property type="match status" value="1"/>
</dbReference>